<dbReference type="PANTHER" id="PTHR47074:SF48">
    <property type="entry name" value="POLYNUCLEOTIDYL TRANSFERASE, RIBONUCLEASE H-LIKE SUPERFAMILY PROTEIN"/>
    <property type="match status" value="1"/>
</dbReference>
<gene>
    <name evidence="1" type="ordered locus">MTR_1g018300</name>
</gene>
<reference evidence="1 3" key="2">
    <citation type="journal article" date="2014" name="BMC Genomics">
        <title>An improved genome release (version Mt4.0) for the model legume Medicago truncatula.</title>
        <authorList>
            <person name="Tang H."/>
            <person name="Krishnakumar V."/>
            <person name="Bidwell S."/>
            <person name="Rosen B."/>
            <person name="Chan A."/>
            <person name="Zhou S."/>
            <person name="Gentzbittel L."/>
            <person name="Childs K.L."/>
            <person name="Yandell M."/>
            <person name="Gundlach H."/>
            <person name="Mayer K.F."/>
            <person name="Schwartz D.C."/>
            <person name="Town C.D."/>
        </authorList>
    </citation>
    <scope>GENOME REANNOTATION</scope>
    <source>
        <strain evidence="2 3">cv. Jemalong A17</strain>
    </source>
</reference>
<dbReference type="PANTHER" id="PTHR47074">
    <property type="entry name" value="BNAC02G40300D PROTEIN"/>
    <property type="match status" value="1"/>
</dbReference>
<dbReference type="EMBL" id="CM001217">
    <property type="protein sequence ID" value="AES59336.1"/>
    <property type="molecule type" value="Genomic_DNA"/>
</dbReference>
<dbReference type="InterPro" id="IPR052929">
    <property type="entry name" value="RNase_H-like_EbsB-rel"/>
</dbReference>
<reference evidence="2" key="3">
    <citation type="submission" date="2015-04" db="UniProtKB">
        <authorList>
            <consortium name="EnsemblPlants"/>
        </authorList>
    </citation>
    <scope>IDENTIFICATION</scope>
    <source>
        <strain evidence="2">cv. Jemalong A17</strain>
    </source>
</reference>
<dbReference type="EnsemblPlants" id="AES59336">
    <property type="protein sequence ID" value="AES59336"/>
    <property type="gene ID" value="MTR_1g018300"/>
</dbReference>
<keyword evidence="3" id="KW-1185">Reference proteome</keyword>
<name>G7ICD5_MEDTR</name>
<dbReference type="AlphaFoldDB" id="G7ICD5"/>
<evidence type="ECO:0000313" key="3">
    <source>
        <dbReference type="Proteomes" id="UP000002051"/>
    </source>
</evidence>
<reference evidence="1 3" key="1">
    <citation type="journal article" date="2011" name="Nature">
        <title>The Medicago genome provides insight into the evolution of rhizobial symbioses.</title>
        <authorList>
            <person name="Young N.D."/>
            <person name="Debelle F."/>
            <person name="Oldroyd G.E."/>
            <person name="Geurts R."/>
            <person name="Cannon S.B."/>
            <person name="Udvardi M.K."/>
            <person name="Benedito V.A."/>
            <person name="Mayer K.F."/>
            <person name="Gouzy J."/>
            <person name="Schoof H."/>
            <person name="Van de Peer Y."/>
            <person name="Proost S."/>
            <person name="Cook D.R."/>
            <person name="Meyers B.C."/>
            <person name="Spannagl M."/>
            <person name="Cheung F."/>
            <person name="De Mita S."/>
            <person name="Krishnakumar V."/>
            <person name="Gundlach H."/>
            <person name="Zhou S."/>
            <person name="Mudge J."/>
            <person name="Bharti A.K."/>
            <person name="Murray J.D."/>
            <person name="Naoumkina M.A."/>
            <person name="Rosen B."/>
            <person name="Silverstein K.A."/>
            <person name="Tang H."/>
            <person name="Rombauts S."/>
            <person name="Zhao P.X."/>
            <person name="Zhou P."/>
            <person name="Barbe V."/>
            <person name="Bardou P."/>
            <person name="Bechner M."/>
            <person name="Bellec A."/>
            <person name="Berger A."/>
            <person name="Berges H."/>
            <person name="Bidwell S."/>
            <person name="Bisseling T."/>
            <person name="Choisne N."/>
            <person name="Couloux A."/>
            <person name="Denny R."/>
            <person name="Deshpande S."/>
            <person name="Dai X."/>
            <person name="Doyle J.J."/>
            <person name="Dudez A.M."/>
            <person name="Farmer A.D."/>
            <person name="Fouteau S."/>
            <person name="Franken C."/>
            <person name="Gibelin C."/>
            <person name="Gish J."/>
            <person name="Goldstein S."/>
            <person name="Gonzalez A.J."/>
            <person name="Green P.J."/>
            <person name="Hallab A."/>
            <person name="Hartog M."/>
            <person name="Hua A."/>
            <person name="Humphray S.J."/>
            <person name="Jeong D.H."/>
            <person name="Jing Y."/>
            <person name="Jocker A."/>
            <person name="Kenton S.M."/>
            <person name="Kim D.J."/>
            <person name="Klee K."/>
            <person name="Lai H."/>
            <person name="Lang C."/>
            <person name="Lin S."/>
            <person name="Macmil S.L."/>
            <person name="Magdelenat G."/>
            <person name="Matthews L."/>
            <person name="McCorrison J."/>
            <person name="Monaghan E.L."/>
            <person name="Mun J.H."/>
            <person name="Najar F.Z."/>
            <person name="Nicholson C."/>
            <person name="Noirot C."/>
            <person name="O'Bleness M."/>
            <person name="Paule C.R."/>
            <person name="Poulain J."/>
            <person name="Prion F."/>
            <person name="Qin B."/>
            <person name="Qu C."/>
            <person name="Retzel E.F."/>
            <person name="Riddle C."/>
            <person name="Sallet E."/>
            <person name="Samain S."/>
            <person name="Samson N."/>
            <person name="Sanders I."/>
            <person name="Saurat O."/>
            <person name="Scarpelli C."/>
            <person name="Schiex T."/>
            <person name="Segurens B."/>
            <person name="Severin A.J."/>
            <person name="Sherrier D.J."/>
            <person name="Shi R."/>
            <person name="Sims S."/>
            <person name="Singer S.R."/>
            <person name="Sinharoy S."/>
            <person name="Sterck L."/>
            <person name="Viollet A."/>
            <person name="Wang B.B."/>
            <person name="Wang K."/>
            <person name="Wang M."/>
            <person name="Wang X."/>
            <person name="Warfsmann J."/>
            <person name="Weissenbach J."/>
            <person name="White D.D."/>
            <person name="White J.D."/>
            <person name="Wiley G.B."/>
            <person name="Wincker P."/>
            <person name="Xing Y."/>
            <person name="Yang L."/>
            <person name="Yao Z."/>
            <person name="Ying F."/>
            <person name="Zhai J."/>
            <person name="Zhou L."/>
            <person name="Zuber A."/>
            <person name="Denarie J."/>
            <person name="Dixon R.A."/>
            <person name="May G.D."/>
            <person name="Schwartz D.C."/>
            <person name="Rogers J."/>
            <person name="Quetier F."/>
            <person name="Town C.D."/>
            <person name="Roe B.A."/>
        </authorList>
    </citation>
    <scope>NUCLEOTIDE SEQUENCE [LARGE SCALE GENOMIC DNA]</scope>
    <source>
        <strain evidence="1">A17</strain>
        <strain evidence="2 3">cv. Jemalong A17</strain>
    </source>
</reference>
<accession>G7ICD5</accession>
<protein>
    <submittedName>
        <fullName evidence="1 2">Uncharacterized protein</fullName>
    </submittedName>
</protein>
<organism evidence="1 3">
    <name type="scientific">Medicago truncatula</name>
    <name type="common">Barrel medic</name>
    <name type="synonym">Medicago tribuloides</name>
    <dbReference type="NCBI Taxonomy" id="3880"/>
    <lineage>
        <taxon>Eukaryota</taxon>
        <taxon>Viridiplantae</taxon>
        <taxon>Streptophyta</taxon>
        <taxon>Embryophyta</taxon>
        <taxon>Tracheophyta</taxon>
        <taxon>Spermatophyta</taxon>
        <taxon>Magnoliopsida</taxon>
        <taxon>eudicotyledons</taxon>
        <taxon>Gunneridae</taxon>
        <taxon>Pentapetalae</taxon>
        <taxon>rosids</taxon>
        <taxon>fabids</taxon>
        <taxon>Fabales</taxon>
        <taxon>Fabaceae</taxon>
        <taxon>Papilionoideae</taxon>
        <taxon>50 kb inversion clade</taxon>
        <taxon>NPAAA clade</taxon>
        <taxon>Hologalegina</taxon>
        <taxon>IRL clade</taxon>
        <taxon>Trifolieae</taxon>
        <taxon>Medicago</taxon>
    </lineage>
</organism>
<proteinExistence type="predicted"/>
<dbReference type="HOGENOM" id="CLU_1087280_0_0_1"/>
<evidence type="ECO:0000313" key="1">
    <source>
        <dbReference type="EMBL" id="AES59336.1"/>
    </source>
</evidence>
<dbReference type="Proteomes" id="UP000002051">
    <property type="component" value="Unassembled WGS sequence"/>
</dbReference>
<evidence type="ECO:0000313" key="2">
    <source>
        <dbReference type="EnsemblPlants" id="AES59336"/>
    </source>
</evidence>
<dbReference type="PaxDb" id="3880-AES59336"/>
<sequence>MCEDQKWVEIFFPSNSPFTSLVGVEVFSSAVDNYVPANVPVWQRPSSSRYKCNIDIAFSFRFNRTGISIYVRDFEGIFVLAKVVSYPCCYSIDVEEVMGSHSALQFDNVDFETDFKLTCDAFHTTRDDYSEFGCIIFSCRTLVNFSLPTLGWSLLSDKPMRLFMFLQEKSHYQLVPTTNTTGVHSSVVEHLTADQEVTGSNPFGSSSGFAKSRRSFMHLIWFASSWVIWKKRNQRLFRGIESSPIQLLENVKLISF</sequence>